<sequence length="298" mass="33941">MVPVYGFCPMRMYWRRGTYYPRCSDCVCQRHTAQGRTSFPVIDLSYYDLFGSLKLVLINGHKLPTKQEALKEAVVEIFNCRNGETVYPWVETVTVGQLLKSLQQLHLKFLAGQAFSRLLLAGILLETANLTNARCTSKDQYMATLLINGAGRFGCSGLYQILRYLMYDVSDLKVSDILRKDFKKWSRIGKMDGVRSRSMVSYIGMSSIGISVEQLLARENASTQEIKHFQKKFWLRLNPVELMRNLLSFFNSSASQLPLKVLQQPGLGEEMKAFEIDKATSRKTIERLLEEFGGSSKP</sequence>
<gene>
    <name evidence="1" type="ORF">Patl1_11658</name>
</gene>
<dbReference type="EMBL" id="CM047908">
    <property type="protein sequence ID" value="KAJ0082943.1"/>
    <property type="molecule type" value="Genomic_DNA"/>
</dbReference>
<dbReference type="Proteomes" id="UP001164250">
    <property type="component" value="Chromosome 12"/>
</dbReference>
<organism evidence="1 2">
    <name type="scientific">Pistacia atlantica</name>
    <dbReference type="NCBI Taxonomy" id="434234"/>
    <lineage>
        <taxon>Eukaryota</taxon>
        <taxon>Viridiplantae</taxon>
        <taxon>Streptophyta</taxon>
        <taxon>Embryophyta</taxon>
        <taxon>Tracheophyta</taxon>
        <taxon>Spermatophyta</taxon>
        <taxon>Magnoliopsida</taxon>
        <taxon>eudicotyledons</taxon>
        <taxon>Gunneridae</taxon>
        <taxon>Pentapetalae</taxon>
        <taxon>rosids</taxon>
        <taxon>malvids</taxon>
        <taxon>Sapindales</taxon>
        <taxon>Anacardiaceae</taxon>
        <taxon>Pistacia</taxon>
    </lineage>
</organism>
<accession>A0ACC1A996</accession>
<reference evidence="2" key="1">
    <citation type="journal article" date="2023" name="G3 (Bethesda)">
        <title>Genome assembly and association tests identify interacting loci associated with vigor, precocity, and sex in interspecific pistachio rootstocks.</title>
        <authorList>
            <person name="Palmer W."/>
            <person name="Jacygrad E."/>
            <person name="Sagayaradj S."/>
            <person name="Cavanaugh K."/>
            <person name="Han R."/>
            <person name="Bertier L."/>
            <person name="Beede B."/>
            <person name="Kafkas S."/>
            <person name="Golino D."/>
            <person name="Preece J."/>
            <person name="Michelmore R."/>
        </authorList>
    </citation>
    <scope>NUCLEOTIDE SEQUENCE [LARGE SCALE GENOMIC DNA]</scope>
</reference>
<proteinExistence type="predicted"/>
<evidence type="ECO:0000313" key="1">
    <source>
        <dbReference type="EMBL" id="KAJ0082943.1"/>
    </source>
</evidence>
<name>A0ACC1A996_9ROSI</name>
<protein>
    <submittedName>
        <fullName evidence="1">Uncharacterized protein</fullName>
    </submittedName>
</protein>
<evidence type="ECO:0000313" key="2">
    <source>
        <dbReference type="Proteomes" id="UP001164250"/>
    </source>
</evidence>
<keyword evidence="2" id="KW-1185">Reference proteome</keyword>
<comment type="caution">
    <text evidence="1">The sequence shown here is derived from an EMBL/GenBank/DDBJ whole genome shotgun (WGS) entry which is preliminary data.</text>
</comment>